<dbReference type="Gene3D" id="3.40.50.300">
    <property type="entry name" value="P-loop containing nucleotide triphosphate hydrolases"/>
    <property type="match status" value="1"/>
</dbReference>
<gene>
    <name evidence="1" type="ORF">CPATCC_003187</name>
</gene>
<dbReference type="SUPFAM" id="SSF52540">
    <property type="entry name" value="P-loop containing nucleoside triphosphate hydrolases"/>
    <property type="match status" value="2"/>
</dbReference>
<sequence length="385" mass="44767">MAKYHQVDWEIVGIFEEDSTENHSNEFKFFDHHNPKSNLTLKDIESCFLDPNKYCKNSYNNNILKNNVILTRSWVCKLYILSGITGKDLSICMDYLENLILNNNNFSQLNRIFCYFKNLPYLISFPLSQCKFEKYLACSKNKVQKNEIIEKVNHLIKKCLIHLFSDFSVKPNIILIAGTSGSGKSTISSYLASFLRVKCVISTDTIRHVLRSTEKYKHNKALNCSTYEVHKYTTTQQTQKYKDQYSESSIVLGYLIQSSIIEDYIYEIIKNFVNKEKSIILEGVHITPSLFERIQSLANLENANLSTFLIYIQDIEEHIQRFQQRSKGILNSKYHNNIDNIREIQSYLVKTIGKLSSVTSIDNTSNNIDNIVQEKILEQVTFKFL</sequence>
<dbReference type="AlphaFoldDB" id="A0A7S7LF32"/>
<evidence type="ECO:0000313" key="1">
    <source>
        <dbReference type="EMBL" id="QOY40352.1"/>
    </source>
</evidence>
<dbReference type="PANTHER" id="PTHR33477">
    <property type="entry name" value="P-LOOP NTPASE DOMAIN-CONTAINING PROTEIN LPA1 HOMOLOG 1"/>
    <property type="match status" value="1"/>
</dbReference>
<accession>A0A7S7LF32</accession>
<proteinExistence type="predicted"/>
<dbReference type="EMBL" id="CP044416">
    <property type="protein sequence ID" value="QOY40352.1"/>
    <property type="molecule type" value="Genomic_DNA"/>
</dbReference>
<dbReference type="Proteomes" id="UP000593906">
    <property type="component" value="Chromosome 7"/>
</dbReference>
<organism evidence="1 2">
    <name type="scientific">Cryptosporidium parvum</name>
    <dbReference type="NCBI Taxonomy" id="5807"/>
    <lineage>
        <taxon>Eukaryota</taxon>
        <taxon>Sar</taxon>
        <taxon>Alveolata</taxon>
        <taxon>Apicomplexa</taxon>
        <taxon>Conoidasida</taxon>
        <taxon>Coccidia</taxon>
        <taxon>Eucoccidiorida</taxon>
        <taxon>Eimeriorina</taxon>
        <taxon>Cryptosporidiidae</taxon>
        <taxon>Cryptosporidium</taxon>
    </lineage>
</organism>
<evidence type="ECO:0008006" key="3">
    <source>
        <dbReference type="Google" id="ProtNLM"/>
    </source>
</evidence>
<name>A0A7S7LF32_CRYPV</name>
<dbReference type="VEuPathDB" id="CryptoDB:CPATCC_0006130"/>
<dbReference type="InterPro" id="IPR027417">
    <property type="entry name" value="P-loop_NTPase"/>
</dbReference>
<evidence type="ECO:0000313" key="2">
    <source>
        <dbReference type="Proteomes" id="UP000593906"/>
    </source>
</evidence>
<reference evidence="1 2" key="1">
    <citation type="submission" date="2019-09" db="EMBL/GenBank/DDBJ databases">
        <title>Consistent, comparative and evidence-based genome assembly and annotation for Cryptosporidium parvum, C. hominis and C. tyzzeri.</title>
        <authorList>
            <person name="Baptista R.P."/>
            <person name="Li Y."/>
            <person name="Sateriale A."/>
            <person name="Ansell B."/>
            <person name="Jex A."/>
            <person name="Sanders M."/>
            <person name="Brooks K."/>
            <person name="Tracey A."/>
            <person name="Berriman M."/>
            <person name="Striepen B."/>
            <person name="Cotton J.A."/>
            <person name="Kissinger J.C."/>
        </authorList>
    </citation>
    <scope>NUCLEOTIDE SEQUENCE [LARGE SCALE GENOMIC DNA]</scope>
    <source>
        <strain evidence="1 2">IOWA-ATCC</strain>
    </source>
</reference>
<dbReference type="PANTHER" id="PTHR33477:SF3">
    <property type="entry name" value="P-LOOP NTPASE DOMAIN-CONTAINING PROTEIN LPA1 HOMOLOG 1"/>
    <property type="match status" value="1"/>
</dbReference>
<protein>
    <recommendedName>
        <fullName evidence="3">2-phosphoglycerate kinase</fullName>
    </recommendedName>
</protein>